<dbReference type="PANTHER" id="PTHR24251:SF28">
    <property type="entry name" value="NEUROPILIN AND TOLLOID-LIKE, ISOFORM B"/>
    <property type="match status" value="1"/>
</dbReference>
<evidence type="ECO:0000256" key="2">
    <source>
        <dbReference type="ARBA" id="ARBA00023157"/>
    </source>
</evidence>
<evidence type="ECO:0000313" key="5">
    <source>
        <dbReference type="EMBL" id="KAL3102648.1"/>
    </source>
</evidence>
<dbReference type="PANTHER" id="PTHR24251">
    <property type="entry name" value="OVOCHYMASE-RELATED"/>
    <property type="match status" value="1"/>
</dbReference>
<accession>A0ABD2KI88</accession>
<evidence type="ECO:0000256" key="3">
    <source>
        <dbReference type="PROSITE-ProRule" id="PRU00059"/>
    </source>
</evidence>
<dbReference type="Gene3D" id="2.60.120.290">
    <property type="entry name" value="Spermadhesin, CUB domain"/>
    <property type="match status" value="1"/>
</dbReference>
<comment type="caution">
    <text evidence="5">The sequence shown here is derived from an EMBL/GenBank/DDBJ whole genome shotgun (WGS) entry which is preliminary data.</text>
</comment>
<keyword evidence="1" id="KW-0677">Repeat</keyword>
<organism evidence="5 6">
    <name type="scientific">Heterodera trifolii</name>
    <dbReference type="NCBI Taxonomy" id="157864"/>
    <lineage>
        <taxon>Eukaryota</taxon>
        <taxon>Metazoa</taxon>
        <taxon>Ecdysozoa</taxon>
        <taxon>Nematoda</taxon>
        <taxon>Chromadorea</taxon>
        <taxon>Rhabditida</taxon>
        <taxon>Tylenchina</taxon>
        <taxon>Tylenchomorpha</taxon>
        <taxon>Tylenchoidea</taxon>
        <taxon>Heteroderidae</taxon>
        <taxon>Heteroderinae</taxon>
        <taxon>Heterodera</taxon>
    </lineage>
</organism>
<reference evidence="5 6" key="1">
    <citation type="submission" date="2024-10" db="EMBL/GenBank/DDBJ databases">
        <authorList>
            <person name="Kim D."/>
        </authorList>
    </citation>
    <scope>NUCLEOTIDE SEQUENCE [LARGE SCALE GENOMIC DNA]</scope>
    <source>
        <strain evidence="5">BH-2024</strain>
    </source>
</reference>
<sequence>MINFPAVFGANDKFCLSQNGGSKLNELTSPGFPSKYPPNSDCIRIIDAPDGYEISIQFREIFEIESAYELYGRRQKQRQQTEHLQLAADFHDTNCPNDFLELRDGRFPFSPLLARLCGTAIPSTEIRASSGHLWAWFHSDALFEYRGFAGDFTFIKRMKAQKEANDGRKKECHFPFTDRFDGYIDSHDLRHIYKDKKPEEKLECVWKIQVKPAENSF</sequence>
<protein>
    <recommendedName>
        <fullName evidence="4">CUB domain-containing protein</fullName>
    </recommendedName>
</protein>
<dbReference type="Proteomes" id="UP001620626">
    <property type="component" value="Unassembled WGS sequence"/>
</dbReference>
<keyword evidence="2 3" id="KW-1015">Disulfide bond</keyword>
<dbReference type="CDD" id="cd00041">
    <property type="entry name" value="CUB"/>
    <property type="match status" value="1"/>
</dbReference>
<feature type="domain" description="CUB" evidence="4">
    <location>
        <begin position="15"/>
        <end position="155"/>
    </location>
</feature>
<dbReference type="PROSITE" id="PS01180">
    <property type="entry name" value="CUB"/>
    <property type="match status" value="1"/>
</dbReference>
<dbReference type="SMART" id="SM00042">
    <property type="entry name" value="CUB"/>
    <property type="match status" value="1"/>
</dbReference>
<feature type="disulfide bond" evidence="3">
    <location>
        <begin position="15"/>
        <end position="42"/>
    </location>
</feature>
<dbReference type="EMBL" id="JBICBT010000752">
    <property type="protein sequence ID" value="KAL3102648.1"/>
    <property type="molecule type" value="Genomic_DNA"/>
</dbReference>
<dbReference type="AlphaFoldDB" id="A0ABD2KI88"/>
<evidence type="ECO:0000256" key="1">
    <source>
        <dbReference type="ARBA" id="ARBA00022737"/>
    </source>
</evidence>
<gene>
    <name evidence="5" type="ORF">niasHT_029459</name>
</gene>
<keyword evidence="6" id="KW-1185">Reference proteome</keyword>
<proteinExistence type="predicted"/>
<comment type="caution">
    <text evidence="3">Lacks conserved residue(s) required for the propagation of feature annotation.</text>
</comment>
<dbReference type="Pfam" id="PF00431">
    <property type="entry name" value="CUB"/>
    <property type="match status" value="2"/>
</dbReference>
<dbReference type="InterPro" id="IPR000859">
    <property type="entry name" value="CUB_dom"/>
</dbReference>
<evidence type="ECO:0000313" key="6">
    <source>
        <dbReference type="Proteomes" id="UP001620626"/>
    </source>
</evidence>
<dbReference type="InterPro" id="IPR035914">
    <property type="entry name" value="Sperma_CUB_dom_sf"/>
</dbReference>
<name>A0ABD2KI88_9BILA</name>
<dbReference type="SUPFAM" id="SSF49854">
    <property type="entry name" value="Spermadhesin, CUB domain"/>
    <property type="match status" value="1"/>
</dbReference>
<evidence type="ECO:0000259" key="4">
    <source>
        <dbReference type="PROSITE" id="PS01180"/>
    </source>
</evidence>